<keyword evidence="3 5" id="KW-0456">Lyase</keyword>
<evidence type="ECO:0000313" key="7">
    <source>
        <dbReference type="Proteomes" id="UP000824164"/>
    </source>
</evidence>
<feature type="binding site" evidence="5">
    <location>
        <position position="217"/>
    </location>
    <ligand>
        <name>3-dehydroquinate</name>
        <dbReference type="ChEBI" id="CHEBI:32364"/>
    </ligand>
</feature>
<gene>
    <name evidence="5" type="primary">aroD</name>
    <name evidence="6" type="ORF">IAB63_02305</name>
</gene>
<evidence type="ECO:0000313" key="6">
    <source>
        <dbReference type="EMBL" id="HIU02067.1"/>
    </source>
</evidence>
<dbReference type="GO" id="GO:0009073">
    <property type="term" value="P:aromatic amino acid family biosynthetic process"/>
    <property type="evidence" value="ECO:0007669"/>
    <property type="project" value="UniProtKB-KW"/>
</dbReference>
<dbReference type="PANTHER" id="PTHR43699">
    <property type="entry name" value="3-DEHYDROQUINATE DEHYDRATASE"/>
    <property type="match status" value="1"/>
</dbReference>
<dbReference type="AlphaFoldDB" id="A0A9D1HH21"/>
<dbReference type="NCBIfam" id="TIGR01093">
    <property type="entry name" value="aroD"/>
    <property type="match status" value="1"/>
</dbReference>
<comment type="similarity">
    <text evidence="5">Belongs to the type-I 3-dehydroquinase family.</text>
</comment>
<comment type="pathway">
    <text evidence="5">Metabolic intermediate biosynthesis; chorismate biosynthesis; chorismate from D-erythrose 4-phosphate and phosphoenolpyruvate: step 3/7.</text>
</comment>
<feature type="binding site" evidence="5">
    <location>
        <position position="240"/>
    </location>
    <ligand>
        <name>3-dehydroquinate</name>
        <dbReference type="ChEBI" id="CHEBI:32364"/>
    </ligand>
</feature>
<organism evidence="6 7">
    <name type="scientific">Candidatus Onthocola gallistercoris</name>
    <dbReference type="NCBI Taxonomy" id="2840876"/>
    <lineage>
        <taxon>Bacteria</taxon>
        <taxon>Bacillati</taxon>
        <taxon>Bacillota</taxon>
        <taxon>Bacilli</taxon>
        <taxon>Candidatus Onthocola</taxon>
    </lineage>
</organism>
<dbReference type="InterPro" id="IPR050146">
    <property type="entry name" value="Type-I_3-dehydroquinase"/>
</dbReference>
<feature type="active site" description="Schiff-base intermediate with substrate" evidence="5">
    <location>
        <position position="174"/>
    </location>
</feature>
<reference evidence="6" key="2">
    <citation type="journal article" date="2021" name="PeerJ">
        <title>Extensive microbial diversity within the chicken gut microbiome revealed by metagenomics and culture.</title>
        <authorList>
            <person name="Gilroy R."/>
            <person name="Ravi A."/>
            <person name="Getino M."/>
            <person name="Pursley I."/>
            <person name="Horton D.L."/>
            <person name="Alikhan N.F."/>
            <person name="Baker D."/>
            <person name="Gharbi K."/>
            <person name="Hall N."/>
            <person name="Watson M."/>
            <person name="Adriaenssens E.M."/>
            <person name="Foster-Nyarko E."/>
            <person name="Jarju S."/>
            <person name="Secka A."/>
            <person name="Antonio M."/>
            <person name="Oren A."/>
            <person name="Chaudhuri R.R."/>
            <person name="La Ragione R."/>
            <person name="Hildebrand F."/>
            <person name="Pallen M.J."/>
        </authorList>
    </citation>
    <scope>NUCLEOTIDE SEQUENCE</scope>
    <source>
        <strain evidence="6">CHK187-14744</strain>
    </source>
</reference>
<dbReference type="Pfam" id="PF01487">
    <property type="entry name" value="DHquinase_I"/>
    <property type="match status" value="1"/>
</dbReference>
<proteinExistence type="inferred from homology"/>
<sequence length="260" mass="28574">MYPLKIRDVTLGEGRPKICIPVMGKDKEEILRQARIAAAAPSDLIEFRADAFAQILEKGQISPVWESLRLILGDKPLLFTFRTSHEGGERAISFQDYESLLKTAADSGFCDVIDVEVFMDGWQISERIRELITHIQGKGAAVLASNHDFVKTPEEGRIVERLRAMDKAGADILKMAVMPHSREDVLTLLKATVKVRESDICKPLVTMSMGALGLVSRLCGETFGADMTFGTGAKASAPGQMEALKLQEVLEAIHQTMSQS</sequence>
<feature type="binding site" evidence="5">
    <location>
        <position position="236"/>
    </location>
    <ligand>
        <name>3-dehydroquinate</name>
        <dbReference type="ChEBI" id="CHEBI:32364"/>
    </ligand>
</feature>
<dbReference type="FunFam" id="3.20.20.70:FF:000047">
    <property type="entry name" value="3-dehydroquinate dehydratase"/>
    <property type="match status" value="1"/>
</dbReference>
<name>A0A9D1HH21_9FIRM</name>
<reference evidence="6" key="1">
    <citation type="submission" date="2020-10" db="EMBL/GenBank/DDBJ databases">
        <authorList>
            <person name="Gilroy R."/>
        </authorList>
    </citation>
    <scope>NUCLEOTIDE SEQUENCE</scope>
    <source>
        <strain evidence="6">CHK187-14744</strain>
    </source>
</reference>
<dbReference type="Proteomes" id="UP000824164">
    <property type="component" value="Unassembled WGS sequence"/>
</dbReference>
<dbReference type="GO" id="GO:0009423">
    <property type="term" value="P:chorismate biosynthetic process"/>
    <property type="evidence" value="ECO:0007669"/>
    <property type="project" value="UniProtKB-UniRule"/>
</dbReference>
<comment type="caution">
    <text evidence="5">Lacks conserved residue(s) required for the propagation of feature annotation.</text>
</comment>
<feature type="binding site" evidence="5">
    <location>
        <begin position="46"/>
        <end position="48"/>
    </location>
    <ligand>
        <name>3-dehydroquinate</name>
        <dbReference type="ChEBI" id="CHEBI:32364"/>
    </ligand>
</feature>
<dbReference type="EC" id="4.2.1.10" evidence="5"/>
<evidence type="ECO:0000256" key="2">
    <source>
        <dbReference type="ARBA" id="ARBA00023141"/>
    </source>
</evidence>
<keyword evidence="2 5" id="KW-0057">Aromatic amino acid biosynthesis</keyword>
<dbReference type="InterPro" id="IPR001381">
    <property type="entry name" value="DHquinase_I"/>
</dbReference>
<evidence type="ECO:0000256" key="1">
    <source>
        <dbReference type="ARBA" id="ARBA00001864"/>
    </source>
</evidence>
<dbReference type="EMBL" id="DVLT01000014">
    <property type="protein sequence ID" value="HIU02067.1"/>
    <property type="molecule type" value="Genomic_DNA"/>
</dbReference>
<comment type="function">
    <text evidence="5">Involved in the third step of the chorismate pathway, which leads to the biosynthesis of aromatic amino acids. Catalyzes the cis-dehydration of 3-dehydroquinate (DHQ) and introduces the first double bond of the aromatic ring to yield 3-dehydroshikimate.</text>
</comment>
<evidence type="ECO:0000256" key="3">
    <source>
        <dbReference type="ARBA" id="ARBA00023239"/>
    </source>
</evidence>
<protein>
    <recommendedName>
        <fullName evidence="5">3-dehydroquinate dehydratase</fullName>
        <shortName evidence="5">3-dehydroquinase</shortName>
        <ecNumber evidence="5">4.2.1.10</ecNumber>
    </recommendedName>
    <alternativeName>
        <fullName evidence="5">Type I DHQase</fullName>
    </alternativeName>
    <alternativeName>
        <fullName evidence="5">Type I dehydroquinase</fullName>
        <shortName evidence="5">DHQ1</shortName>
    </alternativeName>
</protein>
<dbReference type="HAMAP" id="MF_00214">
    <property type="entry name" value="AroD"/>
    <property type="match status" value="1"/>
</dbReference>
<feature type="binding site" evidence="5">
    <location>
        <position position="82"/>
    </location>
    <ligand>
        <name>3-dehydroquinate</name>
        <dbReference type="ChEBI" id="CHEBI:32364"/>
    </ligand>
</feature>
<evidence type="ECO:0000256" key="4">
    <source>
        <dbReference type="ARBA" id="ARBA00023270"/>
    </source>
</evidence>
<comment type="caution">
    <text evidence="6">The sequence shown here is derived from an EMBL/GenBank/DDBJ whole genome shotgun (WGS) entry which is preliminary data.</text>
</comment>
<dbReference type="CDD" id="cd00502">
    <property type="entry name" value="DHQase_I"/>
    <property type="match status" value="1"/>
</dbReference>
<dbReference type="GO" id="GO:0046279">
    <property type="term" value="P:3,4-dihydroxybenzoate biosynthetic process"/>
    <property type="evidence" value="ECO:0007669"/>
    <property type="project" value="UniProtKB-ARBA"/>
</dbReference>
<feature type="active site" description="Proton donor/acceptor" evidence="5">
    <location>
        <position position="147"/>
    </location>
</feature>
<dbReference type="PANTHER" id="PTHR43699:SF1">
    <property type="entry name" value="3-DEHYDROQUINATE DEHYDRATASE"/>
    <property type="match status" value="1"/>
</dbReference>
<dbReference type="Gene3D" id="3.20.20.70">
    <property type="entry name" value="Aldolase class I"/>
    <property type="match status" value="1"/>
</dbReference>
<dbReference type="SUPFAM" id="SSF51569">
    <property type="entry name" value="Aldolase"/>
    <property type="match status" value="1"/>
</dbReference>
<accession>A0A9D1HH21</accession>
<dbReference type="InterPro" id="IPR013785">
    <property type="entry name" value="Aldolase_TIM"/>
</dbReference>
<comment type="subunit">
    <text evidence="5">Homodimer.</text>
</comment>
<keyword evidence="5" id="KW-0028">Amino-acid biosynthesis</keyword>
<dbReference type="GO" id="GO:0003855">
    <property type="term" value="F:3-dehydroquinate dehydratase activity"/>
    <property type="evidence" value="ECO:0007669"/>
    <property type="project" value="UniProtKB-UniRule"/>
</dbReference>
<comment type="catalytic activity">
    <reaction evidence="1 5">
        <text>3-dehydroquinate = 3-dehydroshikimate + H2O</text>
        <dbReference type="Rhea" id="RHEA:21096"/>
        <dbReference type="ChEBI" id="CHEBI:15377"/>
        <dbReference type="ChEBI" id="CHEBI:16630"/>
        <dbReference type="ChEBI" id="CHEBI:32364"/>
        <dbReference type="EC" id="4.2.1.10"/>
    </reaction>
</comment>
<evidence type="ECO:0000256" key="5">
    <source>
        <dbReference type="HAMAP-Rule" id="MF_00214"/>
    </source>
</evidence>
<keyword evidence="4 5" id="KW-0704">Schiff base</keyword>
<dbReference type="GO" id="GO:0008652">
    <property type="term" value="P:amino acid biosynthetic process"/>
    <property type="evidence" value="ECO:0007669"/>
    <property type="project" value="UniProtKB-KW"/>
</dbReference>